<proteinExistence type="predicted"/>
<comment type="caution">
    <text evidence="1">The sequence shown here is derived from an EMBL/GenBank/DDBJ whole genome shotgun (WGS) entry which is preliminary data.</text>
</comment>
<evidence type="ECO:0000313" key="2">
    <source>
        <dbReference type="Proteomes" id="UP001372834"/>
    </source>
</evidence>
<protein>
    <submittedName>
        <fullName evidence="1">Uncharacterized protein</fullName>
    </submittedName>
</protein>
<dbReference type="Proteomes" id="UP001372834">
    <property type="component" value="Unassembled WGS sequence"/>
</dbReference>
<name>A0AAN8Q6D9_POLSC</name>
<accession>A0AAN8Q6D9</accession>
<evidence type="ECO:0000313" key="1">
    <source>
        <dbReference type="EMBL" id="KAK6639448.1"/>
    </source>
</evidence>
<sequence>RTEVKSTHACLACRDCAEFLRFRPKSNCLKESSHKGAPEIYVTGRSLAQLAVGEWQQMPIQFRVRQESPPG</sequence>
<organism evidence="1 2">
    <name type="scientific">Polyplax serrata</name>
    <name type="common">Common mouse louse</name>
    <dbReference type="NCBI Taxonomy" id="468196"/>
    <lineage>
        <taxon>Eukaryota</taxon>
        <taxon>Metazoa</taxon>
        <taxon>Ecdysozoa</taxon>
        <taxon>Arthropoda</taxon>
        <taxon>Hexapoda</taxon>
        <taxon>Insecta</taxon>
        <taxon>Pterygota</taxon>
        <taxon>Neoptera</taxon>
        <taxon>Paraneoptera</taxon>
        <taxon>Psocodea</taxon>
        <taxon>Troctomorpha</taxon>
        <taxon>Phthiraptera</taxon>
        <taxon>Anoplura</taxon>
        <taxon>Polyplacidae</taxon>
        <taxon>Polyplax</taxon>
    </lineage>
</organism>
<gene>
    <name evidence="1" type="ORF">RUM43_007721</name>
</gene>
<reference evidence="1 2" key="1">
    <citation type="submission" date="2023-10" db="EMBL/GenBank/DDBJ databases">
        <title>Genomes of two closely related lineages of the louse Polyplax serrata with different host specificities.</title>
        <authorList>
            <person name="Martinu J."/>
            <person name="Tarabai H."/>
            <person name="Stefka J."/>
            <person name="Hypsa V."/>
        </authorList>
    </citation>
    <scope>NUCLEOTIDE SEQUENCE [LARGE SCALE GENOMIC DNA]</scope>
    <source>
        <strain evidence="1">HR10_N</strain>
    </source>
</reference>
<dbReference type="EMBL" id="JAWJWE010000003">
    <property type="protein sequence ID" value="KAK6639448.1"/>
    <property type="molecule type" value="Genomic_DNA"/>
</dbReference>
<dbReference type="AlphaFoldDB" id="A0AAN8Q6D9"/>
<feature type="non-terminal residue" evidence="1">
    <location>
        <position position="1"/>
    </location>
</feature>